<dbReference type="Gene3D" id="3.30.420.10">
    <property type="entry name" value="Ribonuclease H-like superfamily/Ribonuclease H"/>
    <property type="match status" value="1"/>
</dbReference>
<organism evidence="2 3">
    <name type="scientific">Gossypium australe</name>
    <dbReference type="NCBI Taxonomy" id="47621"/>
    <lineage>
        <taxon>Eukaryota</taxon>
        <taxon>Viridiplantae</taxon>
        <taxon>Streptophyta</taxon>
        <taxon>Embryophyta</taxon>
        <taxon>Tracheophyta</taxon>
        <taxon>Spermatophyta</taxon>
        <taxon>Magnoliopsida</taxon>
        <taxon>eudicotyledons</taxon>
        <taxon>Gunneridae</taxon>
        <taxon>Pentapetalae</taxon>
        <taxon>rosids</taxon>
        <taxon>malvids</taxon>
        <taxon>Malvales</taxon>
        <taxon>Malvaceae</taxon>
        <taxon>Malvoideae</taxon>
        <taxon>Gossypium</taxon>
    </lineage>
</organism>
<dbReference type="InterPro" id="IPR036397">
    <property type="entry name" value="RNaseH_sf"/>
</dbReference>
<reference evidence="3" key="1">
    <citation type="journal article" date="2019" name="Plant Biotechnol. J.">
        <title>Genome sequencing of the Australian wild diploid species Gossypium australe highlights disease resistance and delayed gland morphogenesis.</title>
        <authorList>
            <person name="Cai Y."/>
            <person name="Cai X."/>
            <person name="Wang Q."/>
            <person name="Wang P."/>
            <person name="Zhang Y."/>
            <person name="Cai C."/>
            <person name="Xu Y."/>
            <person name="Wang K."/>
            <person name="Zhou Z."/>
            <person name="Wang C."/>
            <person name="Geng S."/>
            <person name="Li B."/>
            <person name="Dong Q."/>
            <person name="Hou Y."/>
            <person name="Wang H."/>
            <person name="Ai P."/>
            <person name="Liu Z."/>
            <person name="Yi F."/>
            <person name="Sun M."/>
            <person name="An G."/>
            <person name="Cheng J."/>
            <person name="Zhang Y."/>
            <person name="Shi Q."/>
            <person name="Xie Y."/>
            <person name="Shi X."/>
            <person name="Chang Y."/>
            <person name="Huang F."/>
            <person name="Chen Y."/>
            <person name="Hong S."/>
            <person name="Mi L."/>
            <person name="Sun Q."/>
            <person name="Zhang L."/>
            <person name="Zhou B."/>
            <person name="Peng R."/>
            <person name="Zhang X."/>
            <person name="Liu F."/>
        </authorList>
    </citation>
    <scope>NUCLEOTIDE SEQUENCE [LARGE SCALE GENOMIC DNA]</scope>
    <source>
        <strain evidence="3">cv. PA1801</strain>
    </source>
</reference>
<dbReference type="PANTHER" id="PTHR35046:SF26">
    <property type="entry name" value="RNA-DIRECTED DNA POLYMERASE"/>
    <property type="match status" value="1"/>
</dbReference>
<dbReference type="PANTHER" id="PTHR35046">
    <property type="entry name" value="ZINC KNUCKLE (CCHC-TYPE) FAMILY PROTEIN"/>
    <property type="match status" value="1"/>
</dbReference>
<dbReference type="InterPro" id="IPR012337">
    <property type="entry name" value="RNaseH-like_sf"/>
</dbReference>
<evidence type="ECO:0000313" key="2">
    <source>
        <dbReference type="EMBL" id="KAA3461189.1"/>
    </source>
</evidence>
<keyword evidence="3" id="KW-1185">Reference proteome</keyword>
<evidence type="ECO:0000259" key="1">
    <source>
        <dbReference type="PROSITE" id="PS50994"/>
    </source>
</evidence>
<dbReference type="Proteomes" id="UP000325315">
    <property type="component" value="Unassembled WGS sequence"/>
</dbReference>
<dbReference type="PROSITE" id="PS50994">
    <property type="entry name" value="INTEGRASE"/>
    <property type="match status" value="1"/>
</dbReference>
<evidence type="ECO:0000313" key="3">
    <source>
        <dbReference type="Proteomes" id="UP000325315"/>
    </source>
</evidence>
<dbReference type="GO" id="GO:0003676">
    <property type="term" value="F:nucleic acid binding"/>
    <property type="evidence" value="ECO:0007669"/>
    <property type="project" value="InterPro"/>
</dbReference>
<name>A0A5B6UTW2_9ROSI</name>
<dbReference type="OrthoDB" id="1623338at2759"/>
<dbReference type="GO" id="GO:0015074">
    <property type="term" value="P:DNA integration"/>
    <property type="evidence" value="ECO:0007669"/>
    <property type="project" value="InterPro"/>
</dbReference>
<gene>
    <name evidence="2" type="ORF">EPI10_027778</name>
</gene>
<accession>A0A5B6UTW2</accession>
<feature type="domain" description="Integrase catalytic" evidence="1">
    <location>
        <begin position="1"/>
        <end position="99"/>
    </location>
</feature>
<dbReference type="AlphaFoldDB" id="A0A5B6UTW2"/>
<comment type="caution">
    <text evidence="2">The sequence shown here is derived from an EMBL/GenBank/DDBJ whole genome shotgun (WGS) entry which is preliminary data.</text>
</comment>
<proteinExistence type="predicted"/>
<dbReference type="InterPro" id="IPR001584">
    <property type="entry name" value="Integrase_cat-core"/>
</dbReference>
<protein>
    <submittedName>
        <fullName evidence="2">DNA/RNA polymerase superfamily protein</fullName>
    </submittedName>
</protein>
<dbReference type="SUPFAM" id="SSF53098">
    <property type="entry name" value="Ribonuclease H-like"/>
    <property type="match status" value="1"/>
</dbReference>
<dbReference type="EMBL" id="SMMG02000009">
    <property type="protein sequence ID" value="KAA3461189.1"/>
    <property type="molecule type" value="Genomic_DNA"/>
</dbReference>
<sequence length="99" mass="11748">MGENHHGFCVWTTTYTKEERRYLEKLTEFYVNELVRLHGVPISIILDRDSKFSPIFWEKLHEALGTWLNFCTTFHPQTDGKFEQVIQVLEDLLRSCVKS</sequence>